<gene>
    <name evidence="2" type="ORF">HNY73_018065</name>
</gene>
<evidence type="ECO:0000256" key="1">
    <source>
        <dbReference type="SAM" id="MobiDB-lite"/>
    </source>
</evidence>
<reference evidence="2" key="1">
    <citation type="journal article" date="2020" name="bioRxiv">
        <title>Chromosome-level reference genome of the European wasp spider Argiope bruennichi: a resource for studies on range expansion and evolutionary adaptation.</title>
        <authorList>
            <person name="Sheffer M.M."/>
            <person name="Hoppe A."/>
            <person name="Krehenwinkel H."/>
            <person name="Uhl G."/>
            <person name="Kuss A.W."/>
            <person name="Jensen L."/>
            <person name="Jensen C."/>
            <person name="Gillespie R.G."/>
            <person name="Hoff K.J."/>
            <person name="Prost S."/>
        </authorList>
    </citation>
    <scope>NUCLEOTIDE SEQUENCE</scope>
</reference>
<evidence type="ECO:0000313" key="2">
    <source>
        <dbReference type="EMBL" id="KAF8770555.1"/>
    </source>
</evidence>
<dbReference type="AlphaFoldDB" id="A0A8T0EF01"/>
<name>A0A8T0EF01_ARGBR</name>
<feature type="region of interest" description="Disordered" evidence="1">
    <location>
        <begin position="1"/>
        <end position="24"/>
    </location>
</feature>
<dbReference type="EMBL" id="JABXBU010002228">
    <property type="protein sequence ID" value="KAF8770555.1"/>
    <property type="molecule type" value="Genomic_DNA"/>
</dbReference>
<keyword evidence="3" id="KW-1185">Reference proteome</keyword>
<comment type="caution">
    <text evidence="2">The sequence shown here is derived from an EMBL/GenBank/DDBJ whole genome shotgun (WGS) entry which is preliminary data.</text>
</comment>
<reference evidence="2" key="2">
    <citation type="submission" date="2020-06" db="EMBL/GenBank/DDBJ databases">
        <authorList>
            <person name="Sheffer M."/>
        </authorList>
    </citation>
    <scope>NUCLEOTIDE SEQUENCE</scope>
</reference>
<proteinExistence type="predicted"/>
<dbReference type="Proteomes" id="UP000807504">
    <property type="component" value="Unassembled WGS sequence"/>
</dbReference>
<sequence length="251" mass="28372">MAKRRHLSPIPSAVLSPPQWKGKTPSVVARKTKPIAINAKKGNHVSICKTVTENPNFTTIPVTSTNNVDIITPKFTYLQTVRVYVIGPTGKTKVTLWLLDVGVSLALFHPSLIDFLQLEITSSENLNLQAFESISTNIETRRKVKFILSSIWNNSKIQAFESSNTYDFHPSTPKPVSSFVHSQRLKLTDPSDSLNDLPIEILIGADFYWTIVHTKSPIRLSATPYGIWMDSFRQPFVHYYSIFFSFFSSQH</sequence>
<organism evidence="2 3">
    <name type="scientific">Argiope bruennichi</name>
    <name type="common">Wasp spider</name>
    <name type="synonym">Aranea bruennichi</name>
    <dbReference type="NCBI Taxonomy" id="94029"/>
    <lineage>
        <taxon>Eukaryota</taxon>
        <taxon>Metazoa</taxon>
        <taxon>Ecdysozoa</taxon>
        <taxon>Arthropoda</taxon>
        <taxon>Chelicerata</taxon>
        <taxon>Arachnida</taxon>
        <taxon>Araneae</taxon>
        <taxon>Araneomorphae</taxon>
        <taxon>Entelegynae</taxon>
        <taxon>Araneoidea</taxon>
        <taxon>Araneidae</taxon>
        <taxon>Argiope</taxon>
    </lineage>
</organism>
<evidence type="ECO:0000313" key="3">
    <source>
        <dbReference type="Proteomes" id="UP000807504"/>
    </source>
</evidence>
<protein>
    <submittedName>
        <fullName evidence="2">Uncharacterized protein</fullName>
    </submittedName>
</protein>
<accession>A0A8T0EF01</accession>